<dbReference type="PANTHER" id="PTHR11099:SF0">
    <property type="entry name" value="VACUOLAR PROTEIN SORTING-ASSOCIATED PROTEIN 35"/>
    <property type="match status" value="1"/>
</dbReference>
<dbReference type="GO" id="GO:0006886">
    <property type="term" value="P:intracellular protein transport"/>
    <property type="evidence" value="ECO:0007669"/>
    <property type="project" value="TreeGrafter"/>
</dbReference>
<dbReference type="Pfam" id="PF03635">
    <property type="entry name" value="Vps35"/>
    <property type="match status" value="1"/>
</dbReference>
<dbReference type="GO" id="GO:0005829">
    <property type="term" value="C:cytosol"/>
    <property type="evidence" value="ECO:0007669"/>
    <property type="project" value="GOC"/>
</dbReference>
<comment type="similarity">
    <text evidence="2">Belongs to the VPS35 family.</text>
</comment>
<evidence type="ECO:0008006" key="8">
    <source>
        <dbReference type="Google" id="ProtNLM"/>
    </source>
</evidence>
<dbReference type="GO" id="GO:0030906">
    <property type="term" value="C:retromer, cargo-selective complex"/>
    <property type="evidence" value="ECO:0007669"/>
    <property type="project" value="InterPro"/>
</dbReference>
<dbReference type="AlphaFoldDB" id="A0A8S1J7A9"/>
<evidence type="ECO:0000256" key="4">
    <source>
        <dbReference type="ARBA" id="ARBA00022927"/>
    </source>
</evidence>
<proteinExistence type="inferred from homology"/>
<comment type="subcellular location">
    <subcellularLocation>
        <location evidence="1">Membrane</location>
        <topology evidence="1">Peripheral membrane protein</topology>
    </subcellularLocation>
</comment>
<name>A0A8S1J7A9_9CHLO</name>
<evidence type="ECO:0000256" key="3">
    <source>
        <dbReference type="ARBA" id="ARBA00022448"/>
    </source>
</evidence>
<organism evidence="6 7">
    <name type="scientific">Ostreobium quekettii</name>
    <dbReference type="NCBI Taxonomy" id="121088"/>
    <lineage>
        <taxon>Eukaryota</taxon>
        <taxon>Viridiplantae</taxon>
        <taxon>Chlorophyta</taxon>
        <taxon>core chlorophytes</taxon>
        <taxon>Ulvophyceae</taxon>
        <taxon>TCBD clade</taxon>
        <taxon>Bryopsidales</taxon>
        <taxon>Ostreobineae</taxon>
        <taxon>Ostreobiaceae</taxon>
        <taxon>Ostreobium</taxon>
    </lineage>
</organism>
<feature type="non-terminal residue" evidence="6">
    <location>
        <position position="1"/>
    </location>
</feature>
<evidence type="ECO:0000313" key="7">
    <source>
        <dbReference type="Proteomes" id="UP000708148"/>
    </source>
</evidence>
<keyword evidence="5" id="KW-0472">Membrane</keyword>
<keyword evidence="3" id="KW-0813">Transport</keyword>
<dbReference type="InterPro" id="IPR005378">
    <property type="entry name" value="Vps35"/>
</dbReference>
<sequence>VSRGLLPDTGSDYEGTGGNIHDAMDFLLSNFIEMNKLWVRMQHQGSKLDQDKREMDRKMLQDLVGKNLTYLSQLDGLDFHLYSGVVLSRVLDQIICCEDVIAQQYLMQCVIHCFPDEFHLGTLDDLLGTLPRLKEGVKVHLIMAGLMDRLAQYAEKYPTSVRQVDAFARFETTCCDVTAQHPEMHAGEVIEMYVALLAFTGSVHPDRLDYVNGLLEACHKALRDRGTVSDPKGEKTLVDLLSAPLTRYDVVRVLGLDSYPRLMDLLRMRKRKDMAVKIVQAITEGGLIVDSFENVRRLFTFIAPLIKDAEGFDEEIDDEDLEDEQTLIARLVHSLWSPIPAEQMKILEEVGKQFEDGGFRRMKFNLPPLVFAGLKLIKHMSMLQAKGQALAGGVTFEGVLDWLLARCHLIVEVPRPMMALRCLLHCGHAASEEARLEDTAYDCFEQACTLFEESISSSSEKETALQAIIGTLHRCHVFPAESRAALAQTVSGYCANLLKKEEQCRAVCLYSHVFWQQEVAADAPARAGTAGEAPVRDPVGVMRSLKRCIKLANAAQRRSGITARSLRPSVEPVSLYVELLNQYLFYFEAGNSQITLSVLQQLIDLVANEMADKQAGDGLKQFYKNTLEHVNWRQGTDEKYKGLQVPALPAA</sequence>
<dbReference type="OrthoDB" id="10258141at2759"/>
<reference evidence="6" key="1">
    <citation type="submission" date="2020-12" db="EMBL/GenBank/DDBJ databases">
        <authorList>
            <person name="Iha C."/>
        </authorList>
    </citation>
    <scope>NUCLEOTIDE SEQUENCE</scope>
</reference>
<dbReference type="EMBL" id="CAJHUC010001013">
    <property type="protein sequence ID" value="CAD7699400.1"/>
    <property type="molecule type" value="Genomic_DNA"/>
</dbReference>
<gene>
    <name evidence="6" type="ORF">OSTQU699_LOCUS4759</name>
</gene>
<dbReference type="GO" id="GO:0005770">
    <property type="term" value="C:late endosome"/>
    <property type="evidence" value="ECO:0007669"/>
    <property type="project" value="TreeGrafter"/>
</dbReference>
<protein>
    <recommendedName>
        <fullName evidence="8">Vacuolar protein sorting-associated protein 35</fullName>
    </recommendedName>
</protein>
<dbReference type="GO" id="GO:0042147">
    <property type="term" value="P:retrograde transport, endosome to Golgi"/>
    <property type="evidence" value="ECO:0007669"/>
    <property type="project" value="InterPro"/>
</dbReference>
<dbReference type="Proteomes" id="UP000708148">
    <property type="component" value="Unassembled WGS sequence"/>
</dbReference>
<evidence type="ECO:0000256" key="1">
    <source>
        <dbReference type="ARBA" id="ARBA00004170"/>
    </source>
</evidence>
<keyword evidence="4" id="KW-0653">Protein transport</keyword>
<keyword evidence="7" id="KW-1185">Reference proteome</keyword>
<evidence type="ECO:0000256" key="5">
    <source>
        <dbReference type="ARBA" id="ARBA00023136"/>
    </source>
</evidence>
<dbReference type="PANTHER" id="PTHR11099">
    <property type="entry name" value="VACUOLAR SORTING PROTEIN 35"/>
    <property type="match status" value="1"/>
</dbReference>
<dbReference type="Gene3D" id="1.25.40.660">
    <property type="entry name" value="Vacuolar protein sorting-associated protein 35, helical subcomplex Vps35-C"/>
    <property type="match status" value="1"/>
</dbReference>
<comment type="caution">
    <text evidence="6">The sequence shown here is derived from an EMBL/GenBank/DDBJ whole genome shotgun (WGS) entry which is preliminary data.</text>
</comment>
<evidence type="ECO:0000313" key="6">
    <source>
        <dbReference type="EMBL" id="CAD7699400.1"/>
    </source>
</evidence>
<accession>A0A8S1J7A9</accession>
<dbReference type="InterPro" id="IPR042491">
    <property type="entry name" value="Vps35_C"/>
</dbReference>
<evidence type="ECO:0000256" key="2">
    <source>
        <dbReference type="ARBA" id="ARBA00006536"/>
    </source>
</evidence>